<dbReference type="EMBL" id="LNQE01001822">
    <property type="protein sequence ID" value="KUG05239.1"/>
    <property type="molecule type" value="Genomic_DNA"/>
</dbReference>
<gene>
    <name evidence="3" type="ORF">ASZ90_017312</name>
</gene>
<evidence type="ECO:0000259" key="2">
    <source>
        <dbReference type="Pfam" id="PF00437"/>
    </source>
</evidence>
<dbReference type="InterPro" id="IPR001482">
    <property type="entry name" value="T2SS/T4SS_dom"/>
</dbReference>
<dbReference type="AlphaFoldDB" id="A0A0W8E9C5"/>
<evidence type="ECO:0000256" key="1">
    <source>
        <dbReference type="ARBA" id="ARBA00006611"/>
    </source>
</evidence>
<evidence type="ECO:0000313" key="3">
    <source>
        <dbReference type="EMBL" id="KUG05239.1"/>
    </source>
</evidence>
<proteinExistence type="inferred from homology"/>
<protein>
    <submittedName>
        <fullName evidence="3">Type ii/iv secretion system atp hydrolase tada/virb11/cpaf, tada subfamily</fullName>
    </submittedName>
</protein>
<comment type="caution">
    <text evidence="3">The sequence shown here is derived from an EMBL/GenBank/DDBJ whole genome shotgun (WGS) entry which is preliminary data.</text>
</comment>
<dbReference type="InterPro" id="IPR027417">
    <property type="entry name" value="P-loop_NTPase"/>
</dbReference>
<accession>A0A0W8E9C5</accession>
<sequence length="449" mass="51399">MLDMNLIRVLAVRDGLLEEAYEPQEEQEVEKTLIPRELYKQLRDDVQYAVRKQFALEEINPKSARDPVIKSKFSNIVHYQIKNLKIDVPEPEVPLLAEQLFSDILGYGPLEKYFNDEEVSEIMVTGCLIYIEKKGHNFEAPERFETVEQGKDLLRRMLAKTGERIDQAKPEVDARLHDGSRLNAQIAPITENELLITIRRFRQDIDIETLIQNGAASKKVIEFLEKAIKMRMNLMIAGGTSSGKTTWLNNLASFIDPDLWVITIENPAELDLKHPKVRSLVARKANIENKGEYTMSDAVKSALRMNPDIIVVGEIRREESLDLLQAMGTGHEGSLGTAHANSAEDLLNYRFPDMIRYAKEAQQLGNDTILEKIANPLDIVLFVTNDRGYRRLDHIVEVAGTIKNAAGKTMAVKTNRLWEYNNKTGDWDWVAQEFQREKRFEEVGWYCPN</sequence>
<feature type="domain" description="Bacterial type II secretion system protein E" evidence="2">
    <location>
        <begin position="107"/>
        <end position="376"/>
    </location>
</feature>
<comment type="similarity">
    <text evidence="1">Belongs to the GSP E family.</text>
</comment>
<organism evidence="3">
    <name type="scientific">hydrocarbon metagenome</name>
    <dbReference type="NCBI Taxonomy" id="938273"/>
    <lineage>
        <taxon>unclassified sequences</taxon>
        <taxon>metagenomes</taxon>
        <taxon>ecological metagenomes</taxon>
    </lineage>
</organism>
<dbReference type="PANTHER" id="PTHR30486">
    <property type="entry name" value="TWITCHING MOTILITY PROTEIN PILT"/>
    <property type="match status" value="1"/>
</dbReference>
<dbReference type="Pfam" id="PF00437">
    <property type="entry name" value="T2SSE"/>
    <property type="match status" value="1"/>
</dbReference>
<dbReference type="Gene3D" id="3.40.50.300">
    <property type="entry name" value="P-loop containing nucleotide triphosphate hydrolases"/>
    <property type="match status" value="1"/>
</dbReference>
<reference evidence="3" key="1">
    <citation type="journal article" date="2015" name="Proc. Natl. Acad. Sci. U.S.A.">
        <title>Networks of energetic and metabolic interactions define dynamics in microbial communities.</title>
        <authorList>
            <person name="Embree M."/>
            <person name="Liu J.K."/>
            <person name="Al-Bassam M.M."/>
            <person name="Zengler K."/>
        </authorList>
    </citation>
    <scope>NUCLEOTIDE SEQUENCE</scope>
</reference>
<keyword evidence="3" id="KW-0378">Hydrolase</keyword>
<dbReference type="Gene3D" id="3.30.450.380">
    <property type="match status" value="1"/>
</dbReference>
<dbReference type="PANTHER" id="PTHR30486:SF15">
    <property type="entry name" value="TYPE II_IV SECRETION SYSTEM ATPASE"/>
    <property type="match status" value="1"/>
</dbReference>
<dbReference type="InterPro" id="IPR050921">
    <property type="entry name" value="T4SS_GSP_E_ATPase"/>
</dbReference>
<dbReference type="GO" id="GO:0016887">
    <property type="term" value="F:ATP hydrolysis activity"/>
    <property type="evidence" value="ECO:0007669"/>
    <property type="project" value="InterPro"/>
</dbReference>
<dbReference type="CDD" id="cd01130">
    <property type="entry name" value="VirB11-like_ATPase"/>
    <property type="match status" value="1"/>
</dbReference>
<dbReference type="SUPFAM" id="SSF52540">
    <property type="entry name" value="P-loop containing nucleoside triphosphate hydrolases"/>
    <property type="match status" value="1"/>
</dbReference>
<name>A0A0W8E9C5_9ZZZZ</name>